<accession>A0ABM7ZUG2</accession>
<evidence type="ECO:0000256" key="2">
    <source>
        <dbReference type="SAM" id="MobiDB-lite"/>
    </source>
</evidence>
<proteinExistence type="predicted"/>
<reference evidence="4" key="1">
    <citation type="submission" date="2022-06" db="EMBL/GenBank/DDBJ databases">
        <title>Complete genome sequence of Streptomyces nigrescens HEK616.</title>
        <authorList>
            <person name="Asamizu S."/>
            <person name="Onaka H."/>
        </authorList>
    </citation>
    <scope>NUCLEOTIDE SEQUENCE</scope>
    <source>
        <strain evidence="4">HEK616</strain>
    </source>
</reference>
<feature type="domain" description="AraC-type arabinose-binding/dimerisation" evidence="3">
    <location>
        <begin position="9"/>
        <end position="64"/>
    </location>
</feature>
<dbReference type="InterPro" id="IPR011051">
    <property type="entry name" value="RmlC_Cupin_sf"/>
</dbReference>
<dbReference type="PANTHER" id="PTHR11019:SF199">
    <property type="entry name" value="HTH-TYPE TRANSCRIPTIONAL REGULATOR NIMR"/>
    <property type="match status" value="1"/>
</dbReference>
<keyword evidence="1" id="KW-0238">DNA-binding</keyword>
<gene>
    <name evidence="4" type="ORF">HEK616_34180</name>
</gene>
<dbReference type="PANTHER" id="PTHR11019">
    <property type="entry name" value="HTH-TYPE TRANSCRIPTIONAL REGULATOR NIMR"/>
    <property type="match status" value="1"/>
</dbReference>
<sequence>MPRAAAWLPHGYHLDAHSHTHGQLVYAAAGAFTTTTERGTWIAPANRVTWTPPGFDHSHRFHGRTDARRTSSPR</sequence>
<evidence type="ECO:0000256" key="1">
    <source>
        <dbReference type="ARBA" id="ARBA00023125"/>
    </source>
</evidence>
<feature type="region of interest" description="Disordered" evidence="2">
    <location>
        <begin position="53"/>
        <end position="74"/>
    </location>
</feature>
<dbReference type="Proteomes" id="UP001059597">
    <property type="component" value="Chromosome"/>
</dbReference>
<dbReference type="SUPFAM" id="SSF51182">
    <property type="entry name" value="RmlC-like cupins"/>
    <property type="match status" value="1"/>
</dbReference>
<dbReference type="InterPro" id="IPR014710">
    <property type="entry name" value="RmlC-like_jellyroll"/>
</dbReference>
<dbReference type="Gene3D" id="2.60.120.10">
    <property type="entry name" value="Jelly Rolls"/>
    <property type="match status" value="1"/>
</dbReference>
<evidence type="ECO:0000259" key="3">
    <source>
        <dbReference type="Pfam" id="PF02311"/>
    </source>
</evidence>
<keyword evidence="5" id="KW-1185">Reference proteome</keyword>
<dbReference type="Pfam" id="PF02311">
    <property type="entry name" value="AraC_binding"/>
    <property type="match status" value="1"/>
</dbReference>
<evidence type="ECO:0000313" key="5">
    <source>
        <dbReference type="Proteomes" id="UP001059597"/>
    </source>
</evidence>
<protein>
    <recommendedName>
        <fullName evidence="3">AraC-type arabinose-binding/dimerisation domain-containing protein</fullName>
    </recommendedName>
</protein>
<name>A0ABM7ZUG2_STRNI</name>
<feature type="compositionally biased region" description="Basic and acidic residues" evidence="2">
    <location>
        <begin position="63"/>
        <end position="74"/>
    </location>
</feature>
<dbReference type="EMBL" id="AP026073">
    <property type="protein sequence ID" value="BDM69931.1"/>
    <property type="molecule type" value="Genomic_DNA"/>
</dbReference>
<evidence type="ECO:0000313" key="4">
    <source>
        <dbReference type="EMBL" id="BDM69931.1"/>
    </source>
</evidence>
<organism evidence="4 5">
    <name type="scientific">Streptomyces nigrescens</name>
    <dbReference type="NCBI Taxonomy" id="1920"/>
    <lineage>
        <taxon>Bacteria</taxon>
        <taxon>Bacillati</taxon>
        <taxon>Actinomycetota</taxon>
        <taxon>Actinomycetes</taxon>
        <taxon>Kitasatosporales</taxon>
        <taxon>Streptomycetaceae</taxon>
        <taxon>Streptomyces</taxon>
    </lineage>
</organism>
<dbReference type="InterPro" id="IPR003313">
    <property type="entry name" value="AraC-bd"/>
</dbReference>